<name>A0AC60QTP3_IXOPE</name>
<keyword evidence="2" id="KW-1185">Reference proteome</keyword>
<evidence type="ECO:0000313" key="2">
    <source>
        <dbReference type="Proteomes" id="UP000805193"/>
    </source>
</evidence>
<evidence type="ECO:0000313" key="1">
    <source>
        <dbReference type="EMBL" id="KAG0442992.1"/>
    </source>
</evidence>
<dbReference type="EMBL" id="JABSTQ010004002">
    <property type="protein sequence ID" value="KAG0442992.1"/>
    <property type="molecule type" value="Genomic_DNA"/>
</dbReference>
<reference evidence="1 2" key="1">
    <citation type="journal article" date="2020" name="Cell">
        <title>Large-Scale Comparative Analyses of Tick Genomes Elucidate Their Genetic Diversity and Vector Capacities.</title>
        <authorList>
            <consortium name="Tick Genome and Microbiome Consortium (TIGMIC)"/>
            <person name="Jia N."/>
            <person name="Wang J."/>
            <person name="Shi W."/>
            <person name="Du L."/>
            <person name="Sun Y."/>
            <person name="Zhan W."/>
            <person name="Jiang J.F."/>
            <person name="Wang Q."/>
            <person name="Zhang B."/>
            <person name="Ji P."/>
            <person name="Bell-Sakyi L."/>
            <person name="Cui X.M."/>
            <person name="Yuan T.T."/>
            <person name="Jiang B.G."/>
            <person name="Yang W.F."/>
            <person name="Lam T.T."/>
            <person name="Chang Q.C."/>
            <person name="Ding S.J."/>
            <person name="Wang X.J."/>
            <person name="Zhu J.G."/>
            <person name="Ruan X.D."/>
            <person name="Zhao L."/>
            <person name="Wei J.T."/>
            <person name="Ye R.Z."/>
            <person name="Que T.C."/>
            <person name="Du C.H."/>
            <person name="Zhou Y.H."/>
            <person name="Cheng J.X."/>
            <person name="Dai P.F."/>
            <person name="Guo W.B."/>
            <person name="Han X.H."/>
            <person name="Huang E.J."/>
            <person name="Li L.F."/>
            <person name="Wei W."/>
            <person name="Gao Y.C."/>
            <person name="Liu J.Z."/>
            <person name="Shao H.Z."/>
            <person name="Wang X."/>
            <person name="Wang C.C."/>
            <person name="Yang T.C."/>
            <person name="Huo Q.B."/>
            <person name="Li W."/>
            <person name="Chen H.Y."/>
            <person name="Chen S.E."/>
            <person name="Zhou L.G."/>
            <person name="Ni X.B."/>
            <person name="Tian J.H."/>
            <person name="Sheng Y."/>
            <person name="Liu T."/>
            <person name="Pan Y.S."/>
            <person name="Xia L.Y."/>
            <person name="Li J."/>
            <person name="Zhao F."/>
            <person name="Cao W.C."/>
        </authorList>
    </citation>
    <scope>NUCLEOTIDE SEQUENCE [LARGE SCALE GENOMIC DNA]</scope>
    <source>
        <strain evidence="1">Iper-2018</strain>
    </source>
</reference>
<gene>
    <name evidence="1" type="ORF">HPB47_015405</name>
</gene>
<proteinExistence type="predicted"/>
<accession>A0AC60QTP3</accession>
<sequence length="726" mass="78494">MPLDQPTMDLTKEPEDPPGYLLRSKAVKAKEHSDGNQTVPSAVTSHVDNAESLVEPGSPAEASLRGASGGHEDGVHVGNDEPSKDSVPKQDAVLSVLKHVGLVHKKAENLPDEVLALFGDTEDSESPLDQSGGSTTSPSDSTTSDNTSEEDDEQEPVEVTVNTSNQFAALLAAGSDDCNTLLEELEKKKSERQKAPPVTPPRETTPPLGGPPSGAADPQLTGATKKTNKGKSDKQVTPIPPLTELPAKGSTVLLRPTGAGRLTVENRVSLAQGLRQVTGGKAAATRFNLRRNVMAVETTSAAMTHRLLSTEKLASLPLHATLAPPRAVSIGVIRGLCPNDSTDKLTRGLESEAPVDHMRRFSGGRYAELFFGGPLPATVLIYDIEFVVEPRHVRPTQCWGCGRFGHIQSACALPTACPTCRGRHPRGKCALQLTPICPNCKCRHAAFDKGCSVYQQHKREAEAVRDTGCSWKEAGRVAAELQKRKESERRMQRAQEQAAPPPPWMHSEASRAPAWQTSALPASSVWGDTFPTLGAPSRPQAVSMPRVITPPVAPQPAPVTTREASTSTEPSTKTTELGKPPRQRVETYRRSYRPDSQQQRGRNDRRAADTRHLREYPSLNANDRPRGEREGPLPLPEQVPPSPSFPAALPGDSAGDSPRQDEMTTPPTAQEMRDMITNLERLLQTLIPLFLQNKQATAMIPEGSFLHSITSGMQRSRQGAENVYKH</sequence>
<dbReference type="Proteomes" id="UP000805193">
    <property type="component" value="Unassembled WGS sequence"/>
</dbReference>
<organism evidence="1 2">
    <name type="scientific">Ixodes persulcatus</name>
    <name type="common">Taiga tick</name>
    <dbReference type="NCBI Taxonomy" id="34615"/>
    <lineage>
        <taxon>Eukaryota</taxon>
        <taxon>Metazoa</taxon>
        <taxon>Ecdysozoa</taxon>
        <taxon>Arthropoda</taxon>
        <taxon>Chelicerata</taxon>
        <taxon>Arachnida</taxon>
        <taxon>Acari</taxon>
        <taxon>Parasitiformes</taxon>
        <taxon>Ixodida</taxon>
        <taxon>Ixodoidea</taxon>
        <taxon>Ixodidae</taxon>
        <taxon>Ixodinae</taxon>
        <taxon>Ixodes</taxon>
    </lineage>
</organism>
<protein>
    <submittedName>
        <fullName evidence="1">Uncharacterized protein</fullName>
    </submittedName>
</protein>
<comment type="caution">
    <text evidence="1">The sequence shown here is derived from an EMBL/GenBank/DDBJ whole genome shotgun (WGS) entry which is preliminary data.</text>
</comment>